<evidence type="ECO:0000313" key="1">
    <source>
        <dbReference type="EMBL" id="MCJ8737555.1"/>
    </source>
</evidence>
<sequence>MVYLELCICGLCILLVFNPVILYEKWLSFLFQRPFFRFVVGSNRVIFMLRDGSYAWEIKDFLIRQERCEDVTVEGQVFPGKAANKANKEKEQNETKKKKDKNTANRVNKSKQEL</sequence>
<accession>A0ACC5YQ20</accession>
<proteinExistence type="predicted"/>
<protein>
    <submittedName>
        <fullName evidence="1">Uncharacterized protein</fullName>
    </submittedName>
</protein>
<dbReference type="Proteomes" id="UP000830395">
    <property type="component" value="Chromosome 11"/>
</dbReference>
<name>A0ACC5YQ20_9TELE</name>
<reference evidence="1" key="1">
    <citation type="submission" date="2020-02" db="EMBL/GenBank/DDBJ databases">
        <title>Genome sequencing of the panga catfish, Pangasius djambal.</title>
        <authorList>
            <person name="Wen M."/>
            <person name="Zahm M."/>
            <person name="Roques C."/>
            <person name="Cabau C."/>
            <person name="Klopp C."/>
            <person name="Donnadieu C."/>
            <person name="Jouanno E."/>
            <person name="Avarre J.-C."/>
            <person name="Campet M."/>
            <person name="Ha T."/>
            <person name="Dugue R."/>
            <person name="Lampietro C."/>
            <person name="Louis A."/>
            <person name="Herpin A."/>
            <person name="Echchiki A."/>
            <person name="Berthelot C."/>
            <person name="Parey E."/>
            <person name="Roest-Crollius H."/>
            <person name="Braasch I."/>
            <person name="Postlethwait J.H."/>
            <person name="Bobe J."/>
            <person name="Montfort J."/>
            <person name="Bouchez O."/>
            <person name="Begum T."/>
            <person name="Schartl M."/>
            <person name="Gustiano R."/>
            <person name="Guiguen Y."/>
        </authorList>
    </citation>
    <scope>NUCLEOTIDE SEQUENCE</scope>
    <source>
        <strain evidence="1">Pdj_M5554</strain>
    </source>
</reference>
<keyword evidence="2" id="KW-1185">Reference proteome</keyword>
<comment type="caution">
    <text evidence="1">The sequence shown here is derived from an EMBL/GenBank/DDBJ whole genome shotgun (WGS) entry which is preliminary data.</text>
</comment>
<organism evidence="1 2">
    <name type="scientific">Pangasius djambal</name>
    <dbReference type="NCBI Taxonomy" id="1691987"/>
    <lineage>
        <taxon>Eukaryota</taxon>
        <taxon>Metazoa</taxon>
        <taxon>Chordata</taxon>
        <taxon>Craniata</taxon>
        <taxon>Vertebrata</taxon>
        <taxon>Euteleostomi</taxon>
        <taxon>Actinopterygii</taxon>
        <taxon>Neopterygii</taxon>
        <taxon>Teleostei</taxon>
        <taxon>Ostariophysi</taxon>
        <taxon>Siluriformes</taxon>
        <taxon>Pangasiidae</taxon>
        <taxon>Pangasius</taxon>
    </lineage>
</organism>
<gene>
    <name evidence="1" type="ORF">PDJAM_G00025360</name>
</gene>
<dbReference type="EMBL" id="CM040985">
    <property type="protein sequence ID" value="MCJ8737555.1"/>
    <property type="molecule type" value="Genomic_DNA"/>
</dbReference>
<evidence type="ECO:0000313" key="2">
    <source>
        <dbReference type="Proteomes" id="UP000830395"/>
    </source>
</evidence>